<comment type="caution">
    <text evidence="1">The sequence shown here is derived from an EMBL/GenBank/DDBJ whole genome shotgun (WGS) entry which is preliminary data.</text>
</comment>
<dbReference type="EMBL" id="CADEAL010000313">
    <property type="protein sequence ID" value="CAB1418236.1"/>
    <property type="molecule type" value="Genomic_DNA"/>
</dbReference>
<proteinExistence type="predicted"/>
<dbReference type="Proteomes" id="UP001153269">
    <property type="component" value="Unassembled WGS sequence"/>
</dbReference>
<gene>
    <name evidence="1" type="ORF">PLEPLA_LOCUS6059</name>
</gene>
<keyword evidence="2" id="KW-1185">Reference proteome</keyword>
<protein>
    <submittedName>
        <fullName evidence="1">Uncharacterized protein</fullName>
    </submittedName>
</protein>
<reference evidence="1" key="1">
    <citation type="submission" date="2020-03" db="EMBL/GenBank/DDBJ databases">
        <authorList>
            <person name="Weist P."/>
        </authorList>
    </citation>
    <scope>NUCLEOTIDE SEQUENCE</scope>
</reference>
<evidence type="ECO:0000313" key="2">
    <source>
        <dbReference type="Proteomes" id="UP001153269"/>
    </source>
</evidence>
<sequence length="112" mass="12593">MPACLELLKRYLKEPEKWRRGSLGDPPEFSVREPDAVVCEGGGGALRFQHPPPSTPHPPPFFWVNLSGINLHVCVFLSWSHFGLMDKRHARLWSAAGPDPTLQHQDCRPTGE</sequence>
<name>A0A9N7TSB3_PLEPL</name>
<accession>A0A9N7TSB3</accession>
<dbReference type="AlphaFoldDB" id="A0A9N7TSB3"/>
<organism evidence="1 2">
    <name type="scientific">Pleuronectes platessa</name>
    <name type="common">European plaice</name>
    <dbReference type="NCBI Taxonomy" id="8262"/>
    <lineage>
        <taxon>Eukaryota</taxon>
        <taxon>Metazoa</taxon>
        <taxon>Chordata</taxon>
        <taxon>Craniata</taxon>
        <taxon>Vertebrata</taxon>
        <taxon>Euteleostomi</taxon>
        <taxon>Actinopterygii</taxon>
        <taxon>Neopterygii</taxon>
        <taxon>Teleostei</taxon>
        <taxon>Neoteleostei</taxon>
        <taxon>Acanthomorphata</taxon>
        <taxon>Carangaria</taxon>
        <taxon>Pleuronectiformes</taxon>
        <taxon>Pleuronectoidei</taxon>
        <taxon>Pleuronectidae</taxon>
        <taxon>Pleuronectes</taxon>
    </lineage>
</organism>
<evidence type="ECO:0000313" key="1">
    <source>
        <dbReference type="EMBL" id="CAB1418236.1"/>
    </source>
</evidence>